<protein>
    <recommendedName>
        <fullName evidence="4">F0F1-ATPase subunit Ca2+/Mg2+ transporter</fullName>
    </recommendedName>
</protein>
<feature type="transmembrane region" description="Helical" evidence="1">
    <location>
        <begin position="30"/>
        <end position="48"/>
    </location>
</feature>
<gene>
    <name evidence="2" type="ORF">ACFPU1_06735</name>
</gene>
<keyword evidence="1" id="KW-0472">Membrane</keyword>
<proteinExistence type="predicted"/>
<dbReference type="RefSeq" id="WP_054634905.1">
    <property type="nucleotide sequence ID" value="NZ_JBHSOZ010000003.1"/>
</dbReference>
<name>A0ABW0YK13_9BACI</name>
<comment type="caution">
    <text evidence="2">The sequence shown here is derived from an EMBL/GenBank/DDBJ whole genome shotgun (WGS) entry which is preliminary data.</text>
</comment>
<evidence type="ECO:0000256" key="1">
    <source>
        <dbReference type="SAM" id="Phobius"/>
    </source>
</evidence>
<keyword evidence="1" id="KW-0812">Transmembrane</keyword>
<feature type="transmembrane region" description="Helical" evidence="1">
    <location>
        <begin position="5"/>
        <end position="24"/>
    </location>
</feature>
<keyword evidence="1" id="KW-1133">Transmembrane helix</keyword>
<evidence type="ECO:0000313" key="3">
    <source>
        <dbReference type="Proteomes" id="UP001596142"/>
    </source>
</evidence>
<sequence>MISFVILGVLILLFSGGLFFLYWIQQGIFHIGSFFGLLIGIVFLIISWQQIKLRKREKEGEKGSHEPKKD</sequence>
<evidence type="ECO:0000313" key="2">
    <source>
        <dbReference type="EMBL" id="MFC5712471.1"/>
    </source>
</evidence>
<reference evidence="3" key="1">
    <citation type="journal article" date="2019" name="Int. J. Syst. Evol. Microbiol.">
        <title>The Global Catalogue of Microorganisms (GCM) 10K type strain sequencing project: providing services to taxonomists for standard genome sequencing and annotation.</title>
        <authorList>
            <consortium name="The Broad Institute Genomics Platform"/>
            <consortium name="The Broad Institute Genome Sequencing Center for Infectious Disease"/>
            <person name="Wu L."/>
            <person name="Ma J."/>
        </authorList>
    </citation>
    <scope>NUCLEOTIDE SEQUENCE [LARGE SCALE GENOMIC DNA]</scope>
    <source>
        <strain evidence="3">CECT 7184</strain>
    </source>
</reference>
<accession>A0ABW0YK13</accession>
<organism evidence="2 3">
    <name type="scientific">Thalassorhabdus alkalitolerans</name>
    <dbReference type="NCBI Taxonomy" id="2282697"/>
    <lineage>
        <taxon>Bacteria</taxon>
        <taxon>Bacillati</taxon>
        <taxon>Bacillota</taxon>
        <taxon>Bacilli</taxon>
        <taxon>Bacillales</taxon>
        <taxon>Bacillaceae</taxon>
        <taxon>Thalassorhabdus</taxon>
    </lineage>
</organism>
<evidence type="ECO:0008006" key="4">
    <source>
        <dbReference type="Google" id="ProtNLM"/>
    </source>
</evidence>
<keyword evidence="3" id="KW-1185">Reference proteome</keyword>
<dbReference type="Proteomes" id="UP001596142">
    <property type="component" value="Unassembled WGS sequence"/>
</dbReference>
<dbReference type="EMBL" id="JBHSOZ010000003">
    <property type="protein sequence ID" value="MFC5712471.1"/>
    <property type="molecule type" value="Genomic_DNA"/>
</dbReference>